<dbReference type="Pfam" id="PF04397">
    <property type="entry name" value="LytTR"/>
    <property type="match status" value="1"/>
</dbReference>
<dbReference type="SUPFAM" id="SSF52172">
    <property type="entry name" value="CheY-like"/>
    <property type="match status" value="1"/>
</dbReference>
<accession>A0ABP7LGY4</accession>
<proteinExistence type="predicted"/>
<dbReference type="RefSeq" id="WP_344699596.1">
    <property type="nucleotide sequence ID" value="NZ_BAABBM010000001.1"/>
</dbReference>
<evidence type="ECO:0000256" key="1">
    <source>
        <dbReference type="PROSITE-ProRule" id="PRU00169"/>
    </source>
</evidence>
<dbReference type="InterPro" id="IPR001789">
    <property type="entry name" value="Sig_transdc_resp-reg_receiver"/>
</dbReference>
<feature type="coiled-coil region" evidence="2">
    <location>
        <begin position="117"/>
        <end position="144"/>
    </location>
</feature>
<dbReference type="GO" id="GO:0003677">
    <property type="term" value="F:DNA binding"/>
    <property type="evidence" value="ECO:0007669"/>
    <property type="project" value="UniProtKB-KW"/>
</dbReference>
<dbReference type="SMART" id="SM00850">
    <property type="entry name" value="LytTR"/>
    <property type="match status" value="1"/>
</dbReference>
<keyword evidence="1" id="KW-0597">Phosphoprotein</keyword>
<dbReference type="PROSITE" id="PS50110">
    <property type="entry name" value="RESPONSE_REGULATORY"/>
    <property type="match status" value="1"/>
</dbReference>
<dbReference type="Gene3D" id="3.40.50.2300">
    <property type="match status" value="1"/>
</dbReference>
<gene>
    <name evidence="5" type="ORF">GCM10022276_20540</name>
</gene>
<feature type="modified residue" description="4-aspartylphosphate" evidence="1">
    <location>
        <position position="56"/>
    </location>
</feature>
<evidence type="ECO:0000259" key="4">
    <source>
        <dbReference type="PROSITE" id="PS50930"/>
    </source>
</evidence>
<dbReference type="Proteomes" id="UP001500827">
    <property type="component" value="Unassembled WGS sequence"/>
</dbReference>
<evidence type="ECO:0000259" key="3">
    <source>
        <dbReference type="PROSITE" id="PS50110"/>
    </source>
</evidence>
<sequence length="265" mass="29362">MSPLRVLSVDDETLALRRLSLLLRAIPNIDHVGEAGGCAEALTKIDLLSPDVVLLDVKMRDGNGFEVVEAISRRANPPAVIFVTAFENFAVRAFDSAIADYLLKPVERARLSQALARAGQQLRATDAEQRVAELQEIIRNLRSGAESGDSPFDTEFWLKSSAGIVRVPVDAIDFVSSEDDYVAIHTATGSHLMRGSIRRFEDRIEPDLFVRIHRRWLVRKSAIAEVRKAKLGSAEVVLRNGKRLPAGRVYVKQLRQLIEGSAARN</sequence>
<dbReference type="SMART" id="SM00448">
    <property type="entry name" value="REC"/>
    <property type="match status" value="1"/>
</dbReference>
<dbReference type="PANTHER" id="PTHR37299">
    <property type="entry name" value="TRANSCRIPTIONAL REGULATOR-RELATED"/>
    <property type="match status" value="1"/>
</dbReference>
<dbReference type="InterPro" id="IPR046947">
    <property type="entry name" value="LytR-like"/>
</dbReference>
<dbReference type="EMBL" id="BAABBM010000001">
    <property type="protein sequence ID" value="GAA3901698.1"/>
    <property type="molecule type" value="Genomic_DNA"/>
</dbReference>
<comment type="caution">
    <text evidence="5">The sequence shown here is derived from an EMBL/GenBank/DDBJ whole genome shotgun (WGS) entry which is preliminary data.</text>
</comment>
<evidence type="ECO:0000313" key="5">
    <source>
        <dbReference type="EMBL" id="GAA3901698.1"/>
    </source>
</evidence>
<reference evidence="6" key="1">
    <citation type="journal article" date="2019" name="Int. J. Syst. Evol. Microbiol.">
        <title>The Global Catalogue of Microorganisms (GCM) 10K type strain sequencing project: providing services to taxonomists for standard genome sequencing and annotation.</title>
        <authorList>
            <consortium name="The Broad Institute Genomics Platform"/>
            <consortium name="The Broad Institute Genome Sequencing Center for Infectious Disease"/>
            <person name="Wu L."/>
            <person name="Ma J."/>
        </authorList>
    </citation>
    <scope>NUCLEOTIDE SEQUENCE [LARGE SCALE GENOMIC DNA]</scope>
    <source>
        <strain evidence="6">JCM 17543</strain>
    </source>
</reference>
<evidence type="ECO:0000313" key="6">
    <source>
        <dbReference type="Proteomes" id="UP001500827"/>
    </source>
</evidence>
<feature type="domain" description="HTH LytTR-type" evidence="4">
    <location>
        <begin position="156"/>
        <end position="260"/>
    </location>
</feature>
<name>A0ABP7LGY4_9SPHN</name>
<dbReference type="Pfam" id="PF00072">
    <property type="entry name" value="Response_reg"/>
    <property type="match status" value="1"/>
</dbReference>
<dbReference type="PANTHER" id="PTHR37299:SF1">
    <property type="entry name" value="STAGE 0 SPORULATION PROTEIN A HOMOLOG"/>
    <property type="match status" value="1"/>
</dbReference>
<evidence type="ECO:0000256" key="2">
    <source>
        <dbReference type="SAM" id="Coils"/>
    </source>
</evidence>
<protein>
    <submittedName>
        <fullName evidence="5">LytTR family DNA-binding domain-containing protein</fullName>
    </submittedName>
</protein>
<keyword evidence="6" id="KW-1185">Reference proteome</keyword>
<keyword evidence="2" id="KW-0175">Coiled coil</keyword>
<dbReference type="PROSITE" id="PS50930">
    <property type="entry name" value="HTH_LYTTR"/>
    <property type="match status" value="1"/>
</dbReference>
<dbReference type="Gene3D" id="2.40.50.1020">
    <property type="entry name" value="LytTr DNA-binding domain"/>
    <property type="match status" value="1"/>
</dbReference>
<keyword evidence="5" id="KW-0238">DNA-binding</keyword>
<organism evidence="5 6">
    <name type="scientific">Sphingomonas limnosediminicola</name>
    <dbReference type="NCBI Taxonomy" id="940133"/>
    <lineage>
        <taxon>Bacteria</taxon>
        <taxon>Pseudomonadati</taxon>
        <taxon>Pseudomonadota</taxon>
        <taxon>Alphaproteobacteria</taxon>
        <taxon>Sphingomonadales</taxon>
        <taxon>Sphingomonadaceae</taxon>
        <taxon>Sphingomonas</taxon>
    </lineage>
</organism>
<feature type="domain" description="Response regulatory" evidence="3">
    <location>
        <begin position="5"/>
        <end position="119"/>
    </location>
</feature>
<dbReference type="InterPro" id="IPR011006">
    <property type="entry name" value="CheY-like_superfamily"/>
</dbReference>
<dbReference type="InterPro" id="IPR007492">
    <property type="entry name" value="LytTR_DNA-bd_dom"/>
</dbReference>